<dbReference type="PANTHER" id="PTHR12526:SF510">
    <property type="entry name" value="D-INOSITOL 3-PHOSPHATE GLYCOSYLTRANSFERASE"/>
    <property type="match status" value="1"/>
</dbReference>
<keyword evidence="2 4" id="KW-0808">Transferase</keyword>
<gene>
    <name evidence="4" type="ORF">EZJ19_02410</name>
</gene>
<dbReference type="EMBL" id="SJZB01000011">
    <property type="protein sequence ID" value="TCJ18408.1"/>
    <property type="molecule type" value="Genomic_DNA"/>
</dbReference>
<dbReference type="Gene3D" id="3.40.50.2000">
    <property type="entry name" value="Glycogen Phosphorylase B"/>
    <property type="match status" value="2"/>
</dbReference>
<evidence type="ECO:0000256" key="2">
    <source>
        <dbReference type="ARBA" id="ARBA00022679"/>
    </source>
</evidence>
<sequence>MPSLHVLGSRQFGGADQFYVRLLNALHDAGQPVLAVNRPDSPVARALAGRDIEQVHLALANRWDFWSAWRMRRLLSERAPCVVQTYMGRATRLTRVPKGVPAVHVARLGGFYKIDGYYRHAHAWVGNTRAICDYMIGQGLPAERVFHIGNFVPEPRRFDDAGRAALRAGLAVPADAWLLFGLGRLIEKKGFQDLLAALADLPREIAGRPWVMLIGGDGEDAERLRLQCRRLGLDDRVRWLGWQDPPDPWYDLADVVVVPSRHEPLGNVILEAWNYRKPVVSSASDGARELIQPDRNGIMVPCADPLGLADGLQRALQMDDAGRRELGEAGWRELNAKHGQAAIVGAYLDLYERLMREHLGGG</sequence>
<evidence type="ECO:0000259" key="3">
    <source>
        <dbReference type="Pfam" id="PF00534"/>
    </source>
</evidence>
<dbReference type="OrthoDB" id="9805661at2"/>
<evidence type="ECO:0000256" key="1">
    <source>
        <dbReference type="ARBA" id="ARBA00022676"/>
    </source>
</evidence>
<proteinExistence type="predicted"/>
<dbReference type="Pfam" id="PF00534">
    <property type="entry name" value="Glycos_transf_1"/>
    <property type="match status" value="1"/>
</dbReference>
<name>A0A4R1BM76_9PROT</name>
<dbReference type="CDD" id="cd03811">
    <property type="entry name" value="GT4_GT28_WabH-like"/>
    <property type="match status" value="1"/>
</dbReference>
<dbReference type="PANTHER" id="PTHR12526">
    <property type="entry name" value="GLYCOSYLTRANSFERASE"/>
    <property type="match status" value="1"/>
</dbReference>
<dbReference type="InterPro" id="IPR001296">
    <property type="entry name" value="Glyco_trans_1"/>
</dbReference>
<keyword evidence="1" id="KW-0328">Glycosyltransferase</keyword>
<keyword evidence="5" id="KW-1185">Reference proteome</keyword>
<reference evidence="4 5" key="1">
    <citation type="submission" date="2019-03" db="EMBL/GenBank/DDBJ databases">
        <title>Genome sequence of Thiobacillaceae bacterium LSR1, a sulfur-oxidizing bacterium isolated from freshwater sediment.</title>
        <authorList>
            <person name="Li S."/>
        </authorList>
    </citation>
    <scope>NUCLEOTIDE SEQUENCE [LARGE SCALE GENOMIC DNA]</scope>
    <source>
        <strain evidence="4 5">LSR1</strain>
    </source>
</reference>
<dbReference type="SUPFAM" id="SSF53756">
    <property type="entry name" value="UDP-Glycosyltransferase/glycogen phosphorylase"/>
    <property type="match status" value="1"/>
</dbReference>
<accession>A0A4R1BM76</accession>
<protein>
    <submittedName>
        <fullName evidence="4">Glycosyltransferase</fullName>
    </submittedName>
</protein>
<evidence type="ECO:0000313" key="4">
    <source>
        <dbReference type="EMBL" id="TCJ18408.1"/>
    </source>
</evidence>
<evidence type="ECO:0000313" key="5">
    <source>
        <dbReference type="Proteomes" id="UP000295443"/>
    </source>
</evidence>
<feature type="domain" description="Glycosyl transferase family 1" evidence="3">
    <location>
        <begin position="166"/>
        <end position="329"/>
    </location>
</feature>
<dbReference type="GO" id="GO:0016757">
    <property type="term" value="F:glycosyltransferase activity"/>
    <property type="evidence" value="ECO:0007669"/>
    <property type="project" value="UniProtKB-KW"/>
</dbReference>
<dbReference type="AlphaFoldDB" id="A0A4R1BM76"/>
<organism evidence="4 5">
    <name type="scientific">Parasulfuritortus cantonensis</name>
    <dbReference type="NCBI Taxonomy" id="2528202"/>
    <lineage>
        <taxon>Bacteria</taxon>
        <taxon>Pseudomonadati</taxon>
        <taxon>Pseudomonadota</taxon>
        <taxon>Betaproteobacteria</taxon>
        <taxon>Nitrosomonadales</taxon>
        <taxon>Thiobacillaceae</taxon>
        <taxon>Parasulfuritortus</taxon>
    </lineage>
</organism>
<dbReference type="Proteomes" id="UP000295443">
    <property type="component" value="Unassembled WGS sequence"/>
</dbReference>
<comment type="caution">
    <text evidence="4">The sequence shown here is derived from an EMBL/GenBank/DDBJ whole genome shotgun (WGS) entry which is preliminary data.</text>
</comment>